<dbReference type="Proteomes" id="UP000546162">
    <property type="component" value="Unassembled WGS sequence"/>
</dbReference>
<organism evidence="2 3">
    <name type="scientific">Actinoplanes octamycinicus</name>
    <dbReference type="NCBI Taxonomy" id="135948"/>
    <lineage>
        <taxon>Bacteria</taxon>
        <taxon>Bacillati</taxon>
        <taxon>Actinomycetota</taxon>
        <taxon>Actinomycetes</taxon>
        <taxon>Micromonosporales</taxon>
        <taxon>Micromonosporaceae</taxon>
        <taxon>Actinoplanes</taxon>
    </lineage>
</organism>
<accession>A0A7W7GQW0</accession>
<dbReference type="RefSeq" id="WP_185037179.1">
    <property type="nucleotide sequence ID" value="NZ_BAABFG010000005.1"/>
</dbReference>
<keyword evidence="1" id="KW-1133">Transmembrane helix</keyword>
<feature type="transmembrane region" description="Helical" evidence="1">
    <location>
        <begin position="12"/>
        <end position="40"/>
    </location>
</feature>
<sequence>MKPILRPLVVAYASLSILIPAAGLPWPILLPAGLLALLAIGELWVRAVTGPPAEAGIPVLRTGLVVLSGLLTLPAVALLLHPLGVPVRPASLIVGAALLATALALVALLRRSARPGLPEQRPGGDLGWRARPATRTAAALLLPVLLALAVGGVAIRAVERGARPELPGYLTVALNGWAAGIRTPVAVPAGGLTVPVRVTNSGLPTTTQWLRLRIGGALVASRQVTVVTGKVYALSVQVPALPADGCLRPVGISVGGAGTVFYARSGAEVQGQAARSGAEVRGQAAQSGAAGRGQAAQAGAAVRGRAAC</sequence>
<dbReference type="EMBL" id="JACHNB010000001">
    <property type="protein sequence ID" value="MBB4736655.1"/>
    <property type="molecule type" value="Genomic_DNA"/>
</dbReference>
<evidence type="ECO:0000256" key="1">
    <source>
        <dbReference type="SAM" id="Phobius"/>
    </source>
</evidence>
<dbReference type="AlphaFoldDB" id="A0A7W7GQW0"/>
<evidence type="ECO:0000313" key="3">
    <source>
        <dbReference type="Proteomes" id="UP000546162"/>
    </source>
</evidence>
<name>A0A7W7GQW0_9ACTN</name>
<proteinExistence type="predicted"/>
<protein>
    <submittedName>
        <fullName evidence="2">Uncharacterized protein</fullName>
    </submittedName>
</protein>
<feature type="transmembrane region" description="Helical" evidence="1">
    <location>
        <begin position="92"/>
        <end position="113"/>
    </location>
</feature>
<evidence type="ECO:0000313" key="2">
    <source>
        <dbReference type="EMBL" id="MBB4736655.1"/>
    </source>
</evidence>
<comment type="caution">
    <text evidence="2">The sequence shown here is derived from an EMBL/GenBank/DDBJ whole genome shotgun (WGS) entry which is preliminary data.</text>
</comment>
<feature type="transmembrane region" description="Helical" evidence="1">
    <location>
        <begin position="133"/>
        <end position="155"/>
    </location>
</feature>
<keyword evidence="1" id="KW-0812">Transmembrane</keyword>
<keyword evidence="1" id="KW-0472">Membrane</keyword>
<keyword evidence="3" id="KW-1185">Reference proteome</keyword>
<gene>
    <name evidence="2" type="ORF">BJY16_000114</name>
</gene>
<feature type="transmembrane region" description="Helical" evidence="1">
    <location>
        <begin position="60"/>
        <end position="80"/>
    </location>
</feature>
<reference evidence="2 3" key="1">
    <citation type="submission" date="2020-08" db="EMBL/GenBank/DDBJ databases">
        <title>Sequencing the genomes of 1000 actinobacteria strains.</title>
        <authorList>
            <person name="Klenk H.-P."/>
        </authorList>
    </citation>
    <scope>NUCLEOTIDE SEQUENCE [LARGE SCALE GENOMIC DNA]</scope>
    <source>
        <strain evidence="2 3">DSM 45809</strain>
    </source>
</reference>